<sequence length="393" mass="43659">MLPSKLARVRFLPRTNLRTDYQHSVAISLLRGLAALQVAAAHVRAQFYPGLSTIADPSAGYQLLAFVTGFAHQAVVIFFLLSGWLVGGSLMNKLEQPHAMLAYCIDRISRLWIVLVPAFAVSLLIGLFVGELGSWRAGGPIPQAYAPLTFIGNMFGLQDLAVPRYGGNFALWSLTYETWYYAMFPLAVLMFARPGAFAKAASAVALAVIAWHLNAAILLYFTLWLMGAGFSRIHIHAGRPLQFGCGALFVLVAVWFRLNGSNNILTEESYLQDLLYGLLFLVLLCSLQTRVAPGDVLMLRLGRIGNFFAEFSFSLYVIHVPLIFLLRHVNQRQFGITQLDPASLSDFGVYLSLVVVIVLLAWLFHLPFEAQTYRLRRRLKGWLLPPLAAQNIA</sequence>
<keyword evidence="1" id="KW-0812">Transmembrane</keyword>
<feature type="transmembrane region" description="Helical" evidence="1">
    <location>
        <begin position="240"/>
        <end position="258"/>
    </location>
</feature>
<evidence type="ECO:0000256" key="1">
    <source>
        <dbReference type="SAM" id="Phobius"/>
    </source>
</evidence>
<keyword evidence="1" id="KW-0472">Membrane</keyword>
<proteinExistence type="predicted"/>
<feature type="transmembrane region" description="Helical" evidence="1">
    <location>
        <begin position="347"/>
        <end position="368"/>
    </location>
</feature>
<reference evidence="3 4" key="1">
    <citation type="submission" date="2021-01" db="EMBL/GenBank/DDBJ databases">
        <authorList>
            <person name="Ruan W."/>
            <person name="Khan S.A."/>
            <person name="Jeon C.O."/>
        </authorList>
    </citation>
    <scope>NUCLEOTIDE SEQUENCE [LARGE SCALE GENOMIC DNA]</scope>
    <source>
        <strain evidence="3 4">R798</strain>
    </source>
</reference>
<dbReference type="InterPro" id="IPR050879">
    <property type="entry name" value="Acyltransferase_3"/>
</dbReference>
<feature type="transmembrane region" description="Helical" evidence="1">
    <location>
        <begin position="169"/>
        <end position="192"/>
    </location>
</feature>
<evidence type="ECO:0000313" key="3">
    <source>
        <dbReference type="EMBL" id="MBZ2209492.1"/>
    </source>
</evidence>
<evidence type="ECO:0000259" key="2">
    <source>
        <dbReference type="Pfam" id="PF01757"/>
    </source>
</evidence>
<feature type="domain" description="Acyltransferase 3" evidence="2">
    <location>
        <begin position="26"/>
        <end position="365"/>
    </location>
</feature>
<gene>
    <name evidence="3" type="ORF">I4X03_019675</name>
</gene>
<feature type="transmembrane region" description="Helical" evidence="1">
    <location>
        <begin position="204"/>
        <end position="228"/>
    </location>
</feature>
<keyword evidence="1" id="KW-1133">Transmembrane helix</keyword>
<keyword evidence="3" id="KW-0808">Transferase</keyword>
<accession>A0ABS7SU87</accession>
<keyword evidence="3" id="KW-0012">Acyltransferase</keyword>
<comment type="caution">
    <text evidence="3">The sequence shown here is derived from an EMBL/GenBank/DDBJ whole genome shotgun (WGS) entry which is preliminary data.</text>
</comment>
<dbReference type="Pfam" id="PF01757">
    <property type="entry name" value="Acyl_transf_3"/>
    <property type="match status" value="1"/>
</dbReference>
<name>A0ABS7SU87_9BURK</name>
<dbReference type="PANTHER" id="PTHR23028">
    <property type="entry name" value="ACETYLTRANSFERASE"/>
    <property type="match status" value="1"/>
</dbReference>
<feature type="transmembrane region" description="Helical" evidence="1">
    <location>
        <begin position="307"/>
        <end position="327"/>
    </location>
</feature>
<keyword evidence="4" id="KW-1185">Reference proteome</keyword>
<reference evidence="3 4" key="2">
    <citation type="submission" date="2021-08" db="EMBL/GenBank/DDBJ databases">
        <title>Massilia sp. R798.</title>
        <authorList>
            <person name="Baek J.H."/>
            <person name="Jung H.S."/>
            <person name="Kim K.R."/>
            <person name="Jeon C.O."/>
        </authorList>
    </citation>
    <scope>NUCLEOTIDE SEQUENCE [LARGE SCALE GENOMIC DNA]</scope>
    <source>
        <strain evidence="3 4">R798</strain>
    </source>
</reference>
<feature type="transmembrane region" description="Helical" evidence="1">
    <location>
        <begin position="270"/>
        <end position="287"/>
    </location>
</feature>
<feature type="transmembrane region" description="Helical" evidence="1">
    <location>
        <begin position="108"/>
        <end position="129"/>
    </location>
</feature>
<dbReference type="EMBL" id="JAFBIL020000008">
    <property type="protein sequence ID" value="MBZ2209492.1"/>
    <property type="molecule type" value="Genomic_DNA"/>
</dbReference>
<feature type="transmembrane region" description="Helical" evidence="1">
    <location>
        <begin position="61"/>
        <end position="87"/>
    </location>
</feature>
<organism evidence="3 4">
    <name type="scientific">Massilia soli</name>
    <dbReference type="NCBI Taxonomy" id="2792854"/>
    <lineage>
        <taxon>Bacteria</taxon>
        <taxon>Pseudomonadati</taxon>
        <taxon>Pseudomonadota</taxon>
        <taxon>Betaproteobacteria</taxon>
        <taxon>Burkholderiales</taxon>
        <taxon>Oxalobacteraceae</taxon>
        <taxon>Telluria group</taxon>
        <taxon>Massilia</taxon>
    </lineage>
</organism>
<dbReference type="GO" id="GO:0016746">
    <property type="term" value="F:acyltransferase activity"/>
    <property type="evidence" value="ECO:0007669"/>
    <property type="project" value="UniProtKB-KW"/>
</dbReference>
<evidence type="ECO:0000313" key="4">
    <source>
        <dbReference type="Proteomes" id="UP000809349"/>
    </source>
</evidence>
<dbReference type="PANTHER" id="PTHR23028:SF53">
    <property type="entry name" value="ACYL_TRANSF_3 DOMAIN-CONTAINING PROTEIN"/>
    <property type="match status" value="1"/>
</dbReference>
<dbReference type="RefSeq" id="WP_223469948.1">
    <property type="nucleotide sequence ID" value="NZ_JAFBIL020000008.1"/>
</dbReference>
<protein>
    <submittedName>
        <fullName evidence="3">Acyltransferase family protein</fullName>
    </submittedName>
</protein>
<dbReference type="Proteomes" id="UP000809349">
    <property type="component" value="Unassembled WGS sequence"/>
</dbReference>
<dbReference type="InterPro" id="IPR002656">
    <property type="entry name" value="Acyl_transf_3_dom"/>
</dbReference>